<evidence type="ECO:0000313" key="2">
    <source>
        <dbReference type="Proteomes" id="UP001145114"/>
    </source>
</evidence>
<proteinExistence type="predicted"/>
<keyword evidence="2" id="KW-1185">Reference proteome</keyword>
<name>A0ACC1HCD0_9FUNG</name>
<evidence type="ECO:0000313" key="1">
    <source>
        <dbReference type="EMBL" id="KAJ1674001.1"/>
    </source>
</evidence>
<organism evidence="1 2">
    <name type="scientific">Spiromyces aspiralis</name>
    <dbReference type="NCBI Taxonomy" id="68401"/>
    <lineage>
        <taxon>Eukaryota</taxon>
        <taxon>Fungi</taxon>
        <taxon>Fungi incertae sedis</taxon>
        <taxon>Zoopagomycota</taxon>
        <taxon>Kickxellomycotina</taxon>
        <taxon>Kickxellomycetes</taxon>
        <taxon>Kickxellales</taxon>
        <taxon>Kickxellaceae</taxon>
        <taxon>Spiromyces</taxon>
    </lineage>
</organism>
<dbReference type="Proteomes" id="UP001145114">
    <property type="component" value="Unassembled WGS sequence"/>
</dbReference>
<reference evidence="1" key="1">
    <citation type="submission" date="2022-06" db="EMBL/GenBank/DDBJ databases">
        <title>Phylogenomic reconstructions and comparative analyses of Kickxellomycotina fungi.</title>
        <authorList>
            <person name="Reynolds N.K."/>
            <person name="Stajich J.E."/>
            <person name="Barry K."/>
            <person name="Grigoriev I.V."/>
            <person name="Crous P."/>
            <person name="Smith M.E."/>
        </authorList>
    </citation>
    <scope>NUCLEOTIDE SEQUENCE</scope>
    <source>
        <strain evidence="1">RSA 2271</strain>
    </source>
</reference>
<comment type="caution">
    <text evidence="1">The sequence shown here is derived from an EMBL/GenBank/DDBJ whole genome shotgun (WGS) entry which is preliminary data.</text>
</comment>
<dbReference type="EMBL" id="JAMZIH010006363">
    <property type="protein sequence ID" value="KAJ1674001.1"/>
    <property type="molecule type" value="Genomic_DNA"/>
</dbReference>
<gene>
    <name evidence="1" type="ORF">EV182_004161</name>
</gene>
<accession>A0ACC1HCD0</accession>
<protein>
    <submittedName>
        <fullName evidence="1">Uncharacterized protein</fullName>
    </submittedName>
</protein>
<sequence>MSNPPSNHGVVYMVAAIASIGGFLYGYDQGNMSEILQMKRFNSYFNEPDSLHQSIITSMLTLGCFIGSLAAAPLSDAVGRKYTIVIGSCIFVVGSALQCGSINQGMLIASRIIGGLGVGVLSMIVPLFQTEIAPPEIRGRLVSLQQFAITIGILCSYWITYGCSKIHGTASFRLPLGIQIVPALILVPLILIMPFSPRWLVSKDRDDEAIQVLARLRAHGDVNAPHVVEEYNDIKSKIQEERESVDNSYIHIYTGRLRRRIILGMGIQCLQQLTGINAIMYYAPKIFKQAGMSGDSAPLIAQGLNGALNVLCTIPAILWLDKIGRRKVMLGGALSMAIWYAIVAGLMKQYGTPYRDGADMNMSFANKAASKGVIAGLYLFVASFAASWGPVAWVYCAEIFPNGVRAKATSITTATNWLFNFGVATITPVAMERITWGVYLLYCCFNACALIATYLFYPETKNVKLEDMDEVFAQSIWAFKIRRPDASRSRKAEMSISSNEKGGEFASL</sequence>